<dbReference type="Proteomes" id="UP000034164">
    <property type="component" value="Unassembled WGS sequence"/>
</dbReference>
<keyword evidence="1" id="KW-1133">Transmembrane helix</keyword>
<feature type="transmembrane region" description="Helical" evidence="1">
    <location>
        <begin position="74"/>
        <end position="93"/>
    </location>
</feature>
<accession>A0A0G2I577</accession>
<proteinExistence type="predicted"/>
<evidence type="ECO:0000313" key="2">
    <source>
        <dbReference type="EMBL" id="KKZ65772.1"/>
    </source>
</evidence>
<gene>
    <name evidence="2" type="ORF">EMCG_08421</name>
</gene>
<keyword evidence="1" id="KW-0812">Transmembrane</keyword>
<reference evidence="3" key="1">
    <citation type="journal article" date="2015" name="PLoS Genet.">
        <title>The dynamic genome and transcriptome of the human fungal pathogen Blastomyces and close relative Emmonsia.</title>
        <authorList>
            <person name="Munoz J.F."/>
            <person name="Gauthier G.M."/>
            <person name="Desjardins C.A."/>
            <person name="Gallo J.E."/>
            <person name="Holder J."/>
            <person name="Sullivan T.D."/>
            <person name="Marty A.J."/>
            <person name="Carmen J.C."/>
            <person name="Chen Z."/>
            <person name="Ding L."/>
            <person name="Gujja S."/>
            <person name="Magrini V."/>
            <person name="Misas E."/>
            <person name="Mitreva M."/>
            <person name="Priest M."/>
            <person name="Saif S."/>
            <person name="Whiston E.A."/>
            <person name="Young S."/>
            <person name="Zeng Q."/>
            <person name="Goldman W.E."/>
            <person name="Mardis E.R."/>
            <person name="Taylor J.W."/>
            <person name="McEwen J.G."/>
            <person name="Clay O.K."/>
            <person name="Klein B.S."/>
            <person name="Cuomo C.A."/>
        </authorList>
    </citation>
    <scope>NUCLEOTIDE SEQUENCE [LARGE SCALE GENOMIC DNA]</scope>
    <source>
        <strain evidence="3">UAMH 3008</strain>
    </source>
</reference>
<dbReference type="EMBL" id="LCZI01000575">
    <property type="protein sequence ID" value="KKZ65772.1"/>
    <property type="molecule type" value="Genomic_DNA"/>
</dbReference>
<dbReference type="VEuPathDB" id="FungiDB:EMCG_08421"/>
<dbReference type="OrthoDB" id="4494341at2759"/>
<name>A0A0G2I577_9EURO</name>
<protein>
    <submittedName>
        <fullName evidence="2">Uncharacterized protein</fullName>
    </submittedName>
</protein>
<feature type="transmembrane region" description="Helical" evidence="1">
    <location>
        <begin position="44"/>
        <end position="62"/>
    </location>
</feature>
<evidence type="ECO:0000256" key="1">
    <source>
        <dbReference type="SAM" id="Phobius"/>
    </source>
</evidence>
<keyword evidence="1" id="KW-0472">Membrane</keyword>
<feature type="transmembrane region" description="Helical" evidence="1">
    <location>
        <begin position="113"/>
        <end position="133"/>
    </location>
</feature>
<dbReference type="AlphaFoldDB" id="A0A0G2I577"/>
<sequence length="166" mass="17997">MYDVSVLNDNIGDSSHIGVRHPKNLENNSSEDDHYHLLGPWTRVNVLCHLVYGAANVFCLCYPKLLASDAGHRAGVLSLVNMIFLFAGVHLSLVADLLGVSLRRCRGSHRAAGWMVAGLAAVHALATVNKAAFTLGDSRNLFGDNRCRLTQGTVTAFLSVFPPDRI</sequence>
<organism evidence="2 3">
    <name type="scientific">[Emmonsia] crescens</name>
    <dbReference type="NCBI Taxonomy" id="73230"/>
    <lineage>
        <taxon>Eukaryota</taxon>
        <taxon>Fungi</taxon>
        <taxon>Dikarya</taxon>
        <taxon>Ascomycota</taxon>
        <taxon>Pezizomycotina</taxon>
        <taxon>Eurotiomycetes</taxon>
        <taxon>Eurotiomycetidae</taxon>
        <taxon>Onygenales</taxon>
        <taxon>Ajellomycetaceae</taxon>
        <taxon>Emergomyces</taxon>
    </lineage>
</organism>
<evidence type="ECO:0000313" key="3">
    <source>
        <dbReference type="Proteomes" id="UP000034164"/>
    </source>
</evidence>
<comment type="caution">
    <text evidence="2">The sequence shown here is derived from an EMBL/GenBank/DDBJ whole genome shotgun (WGS) entry which is preliminary data.</text>
</comment>